<dbReference type="Pfam" id="PF00202">
    <property type="entry name" value="Aminotran_3"/>
    <property type="match status" value="1"/>
</dbReference>
<comment type="similarity">
    <text evidence="2">Belongs to the class-III pyridoxal-phosphate-dependent aminotransferase family.</text>
</comment>
<protein>
    <submittedName>
        <fullName evidence="6">Hydroxylysine kinase /5-phosphonooxy-L-lysine phospho-lyase apoenzyme</fullName>
    </submittedName>
</protein>
<dbReference type="InterPro" id="IPR005814">
    <property type="entry name" value="Aminotrans_3"/>
</dbReference>
<dbReference type="CDD" id="cd12797">
    <property type="entry name" value="M23_peptidase"/>
    <property type="match status" value="1"/>
</dbReference>
<dbReference type="GO" id="GO:0016829">
    <property type="term" value="F:lyase activity"/>
    <property type="evidence" value="ECO:0007669"/>
    <property type="project" value="UniProtKB-KW"/>
</dbReference>
<dbReference type="NCBIfam" id="NF004799">
    <property type="entry name" value="PRK06148.1"/>
    <property type="match status" value="1"/>
</dbReference>
<organism evidence="6 7">
    <name type="scientific">Rhizobium miluonense</name>
    <dbReference type="NCBI Taxonomy" id="411945"/>
    <lineage>
        <taxon>Bacteria</taxon>
        <taxon>Pseudomonadati</taxon>
        <taxon>Pseudomonadota</taxon>
        <taxon>Alphaproteobacteria</taxon>
        <taxon>Hyphomicrobiales</taxon>
        <taxon>Rhizobiaceae</taxon>
        <taxon>Rhizobium/Agrobacterium group</taxon>
        <taxon>Rhizobium</taxon>
    </lineage>
</organism>
<name>A0A1C3UZK2_9HYPH</name>
<evidence type="ECO:0000259" key="5">
    <source>
        <dbReference type="Pfam" id="PF01636"/>
    </source>
</evidence>
<dbReference type="Pfam" id="PF01551">
    <property type="entry name" value="Peptidase_M23"/>
    <property type="match status" value="1"/>
</dbReference>
<dbReference type="PANTHER" id="PTHR45688:SF13">
    <property type="entry name" value="ALANINE--GLYOXYLATE AMINOTRANSFERASE 2-LIKE"/>
    <property type="match status" value="1"/>
</dbReference>
<dbReference type="Proteomes" id="UP000199435">
    <property type="component" value="Unassembled WGS sequence"/>
</dbReference>
<feature type="domain" description="M23ase beta-sheet core" evidence="4">
    <location>
        <begin position="443"/>
        <end position="541"/>
    </location>
</feature>
<dbReference type="PROSITE" id="PS00600">
    <property type="entry name" value="AA_TRANSFER_CLASS_3"/>
    <property type="match status" value="1"/>
</dbReference>
<evidence type="ECO:0000313" key="6">
    <source>
        <dbReference type="EMBL" id="SCB20767.1"/>
    </source>
</evidence>
<dbReference type="GO" id="GO:0016301">
    <property type="term" value="F:kinase activity"/>
    <property type="evidence" value="ECO:0007669"/>
    <property type="project" value="UniProtKB-KW"/>
</dbReference>
<dbReference type="AlphaFoldDB" id="A0A1C3UZK2"/>
<gene>
    <name evidence="6" type="ORF">GA0061102_100735</name>
</gene>
<dbReference type="InterPro" id="IPR011009">
    <property type="entry name" value="Kinase-like_dom_sf"/>
</dbReference>
<proteinExistence type="inferred from homology"/>
<dbReference type="RefSeq" id="WP_092846089.1">
    <property type="nucleotide sequence ID" value="NZ_FMAH01000007.1"/>
</dbReference>
<keyword evidence="6" id="KW-0808">Transferase</keyword>
<dbReference type="SUPFAM" id="SSF56112">
    <property type="entry name" value="Protein kinase-like (PK-like)"/>
    <property type="match status" value="1"/>
</dbReference>
<dbReference type="EMBL" id="FMAH01000007">
    <property type="protein sequence ID" value="SCB20767.1"/>
    <property type="molecule type" value="Genomic_DNA"/>
</dbReference>
<dbReference type="InterPro" id="IPR016047">
    <property type="entry name" value="M23ase_b-sheet_dom"/>
</dbReference>
<accession>A0A1C3UZK2</accession>
<dbReference type="InterPro" id="IPR015422">
    <property type="entry name" value="PyrdxlP-dep_Trfase_small"/>
</dbReference>
<feature type="domain" description="Aminoglycoside phosphotransferase" evidence="5">
    <location>
        <begin position="33"/>
        <end position="268"/>
    </location>
</feature>
<dbReference type="GO" id="GO:0030170">
    <property type="term" value="F:pyridoxal phosphate binding"/>
    <property type="evidence" value="ECO:0007669"/>
    <property type="project" value="InterPro"/>
</dbReference>
<dbReference type="Pfam" id="PF01636">
    <property type="entry name" value="APH"/>
    <property type="match status" value="1"/>
</dbReference>
<comment type="cofactor">
    <cofactor evidence="1">
        <name>pyridoxal 5'-phosphate</name>
        <dbReference type="ChEBI" id="CHEBI:597326"/>
    </cofactor>
</comment>
<reference evidence="7" key="1">
    <citation type="submission" date="2016-08" db="EMBL/GenBank/DDBJ databases">
        <authorList>
            <person name="Varghese N."/>
            <person name="Submissions Spin"/>
        </authorList>
    </citation>
    <scope>NUCLEOTIDE SEQUENCE [LARGE SCALE GENOMIC DNA]</scope>
    <source>
        <strain evidence="7">HAMBI 2971</strain>
    </source>
</reference>
<dbReference type="SUPFAM" id="SSF53383">
    <property type="entry name" value="PLP-dependent transferases"/>
    <property type="match status" value="1"/>
</dbReference>
<dbReference type="InterPro" id="IPR011055">
    <property type="entry name" value="Dup_hybrid_motif"/>
</dbReference>
<dbReference type="InterPro" id="IPR015421">
    <property type="entry name" value="PyrdxlP-dep_Trfase_major"/>
</dbReference>
<keyword evidence="6" id="KW-0456">Lyase</keyword>
<keyword evidence="6" id="KW-0418">Kinase</keyword>
<dbReference type="Gene3D" id="3.90.1200.10">
    <property type="match status" value="1"/>
</dbReference>
<dbReference type="InterPro" id="IPR015424">
    <property type="entry name" value="PyrdxlP-dep_Trfase"/>
</dbReference>
<sequence length="1015" mass="111981">MTDLSHPAPQLSAGDAEKLAKEIFGVTAKASPLDSERDRNYRLKMETDAGWILKIVNSSEPKIESEFQTALLHHLARANSELVVPHLKPSLSGDFLASTVAANGETHALRLVGWLAGTPLAEVGRTLDLMRSLGRALGELDRALQGFIHPGALRELDWDLRHAVRARSRLHFVRDAEKRVILERFIERFETLVEPKLSGLRAQVIHNDANDWNVLVDEQDNQRISGLIDFGDAVHTVLIAEVAIACAYSILDMEDPIGAAAALASGFHEKYPLQTEEIDILFDLIAMRLVTSVTFSASRHDQTDDNPYLAISEAPAWRLLEKMDAMNPRFATAILRKACGFDAVDGAGAVRRWISDNRKSFADVVRPAAATMSKAIVPYGDASHVMTVASAEQRPQEATKWWTDFSEQHKIELGVGSWGEKRTVYTDKAFESRFIEGRRRIHHLGVDLFMAAGTPLYTPLAGIVKSVEIEHEPLGYGGLIALEHAPEGCPPFVTLWGHMAHEALTRLKPGQRLEARALVGYMGDIHENGGWTPHLHFQISTDVQLTATDILGVGETAYLDVWAELFPDASTLAGIPPETFGQDGRTREELVAKRKELLLPNLSISYSEPIKFVRGEGTWLIDNYGRAYLDCFNNVCHLGHVHPDVVEALSRQAGLLNTNTRYLHDNIVEYADRLTATLPEGLSVASFACSGSEANSLMLRMARNHTGRNDAIVVDWAYHGTTQELIDLSPYKYKRKGGKGRPEHVYEAVIPDSYHASEEWPVAEHGERFAESVAEQIESMRRKGRAPAFFLAESIPSVAGQVFFPDGYLKEVYAMVRAAGGLCLADEVQVGFGRVGSHWWAFETQGVVPDIVSMGKPIGNGHPMSAIVTTREVADSFNNGMEYFNTFAGNPVSCAVGLAVLHAIERDKLRDNALNVGNYLLDGFRKMQDRFDIIGDVRGLGLFLGIELVTDRKTKAPATALARKINDGARARGILMGTEGPHDNVLKMRPPMIFSRANADHLLDVLNASFEAALR</sequence>
<dbReference type="CDD" id="cd00610">
    <property type="entry name" value="OAT_like"/>
    <property type="match status" value="1"/>
</dbReference>
<evidence type="ECO:0000259" key="4">
    <source>
        <dbReference type="Pfam" id="PF01551"/>
    </source>
</evidence>
<evidence type="ECO:0000256" key="1">
    <source>
        <dbReference type="ARBA" id="ARBA00001933"/>
    </source>
</evidence>
<dbReference type="STRING" id="411945.GA0061102_100735"/>
<dbReference type="SUPFAM" id="SSF51261">
    <property type="entry name" value="Duplicated hybrid motif"/>
    <property type="match status" value="1"/>
</dbReference>
<dbReference type="Gene3D" id="2.70.70.10">
    <property type="entry name" value="Glucose Permease (Domain IIA)"/>
    <property type="match status" value="1"/>
</dbReference>
<dbReference type="Gene3D" id="3.90.1150.10">
    <property type="entry name" value="Aspartate Aminotransferase, domain 1"/>
    <property type="match status" value="1"/>
</dbReference>
<dbReference type="InterPro" id="IPR049704">
    <property type="entry name" value="Aminotrans_3_PPA_site"/>
</dbReference>
<dbReference type="GO" id="GO:0008483">
    <property type="term" value="F:transaminase activity"/>
    <property type="evidence" value="ECO:0007669"/>
    <property type="project" value="InterPro"/>
</dbReference>
<evidence type="ECO:0000256" key="2">
    <source>
        <dbReference type="ARBA" id="ARBA00008954"/>
    </source>
</evidence>
<keyword evidence="3" id="KW-0663">Pyridoxal phosphate</keyword>
<dbReference type="InterPro" id="IPR002575">
    <property type="entry name" value="Aminoglycoside_PTrfase"/>
</dbReference>
<dbReference type="OrthoDB" id="9801834at2"/>
<keyword evidence="7" id="KW-1185">Reference proteome</keyword>
<dbReference type="PANTHER" id="PTHR45688">
    <property type="match status" value="1"/>
</dbReference>
<evidence type="ECO:0000313" key="7">
    <source>
        <dbReference type="Proteomes" id="UP000199435"/>
    </source>
</evidence>
<evidence type="ECO:0000256" key="3">
    <source>
        <dbReference type="ARBA" id="ARBA00022898"/>
    </source>
</evidence>
<dbReference type="Gene3D" id="3.40.640.10">
    <property type="entry name" value="Type I PLP-dependent aspartate aminotransferase-like (Major domain)"/>
    <property type="match status" value="1"/>
</dbReference>